<feature type="chain" id="PRO_5003999882" evidence="2">
    <location>
        <begin position="22"/>
        <end position="239"/>
    </location>
</feature>
<proteinExistence type="predicted"/>
<organism evidence="3 4">
    <name type="scientific">Tupaia chinensis</name>
    <name type="common">Chinese tree shrew</name>
    <name type="synonym">Tupaia belangeri chinensis</name>
    <dbReference type="NCBI Taxonomy" id="246437"/>
    <lineage>
        <taxon>Eukaryota</taxon>
        <taxon>Metazoa</taxon>
        <taxon>Chordata</taxon>
        <taxon>Craniata</taxon>
        <taxon>Vertebrata</taxon>
        <taxon>Euteleostomi</taxon>
        <taxon>Mammalia</taxon>
        <taxon>Eutheria</taxon>
        <taxon>Euarchontoglires</taxon>
        <taxon>Scandentia</taxon>
        <taxon>Tupaiidae</taxon>
        <taxon>Tupaia</taxon>
    </lineage>
</organism>
<evidence type="ECO:0000256" key="2">
    <source>
        <dbReference type="SAM" id="SignalP"/>
    </source>
</evidence>
<feature type="signal peptide" evidence="2">
    <location>
        <begin position="1"/>
        <end position="21"/>
    </location>
</feature>
<feature type="region of interest" description="Disordered" evidence="1">
    <location>
        <begin position="84"/>
        <end position="109"/>
    </location>
</feature>
<dbReference type="InParanoid" id="L9KGX3"/>
<evidence type="ECO:0000313" key="4">
    <source>
        <dbReference type="Proteomes" id="UP000011518"/>
    </source>
</evidence>
<reference evidence="4" key="1">
    <citation type="submission" date="2012-07" db="EMBL/GenBank/DDBJ databases">
        <title>Genome of the Chinese tree shrew, a rising model animal genetically related to primates.</title>
        <authorList>
            <person name="Zhang G."/>
            <person name="Fan Y."/>
            <person name="Yao Y."/>
            <person name="Huang Z."/>
        </authorList>
    </citation>
    <scope>NUCLEOTIDE SEQUENCE [LARGE SCALE GENOMIC DNA]</scope>
</reference>
<feature type="region of interest" description="Disordered" evidence="1">
    <location>
        <begin position="159"/>
        <end position="192"/>
    </location>
</feature>
<reference evidence="4" key="2">
    <citation type="journal article" date="2013" name="Nat. Commun.">
        <title>Genome of the Chinese tree shrew.</title>
        <authorList>
            <person name="Fan Y."/>
            <person name="Huang Z.Y."/>
            <person name="Cao C.C."/>
            <person name="Chen C.S."/>
            <person name="Chen Y.X."/>
            <person name="Fan D.D."/>
            <person name="He J."/>
            <person name="Hou H.L."/>
            <person name="Hu L."/>
            <person name="Hu X.T."/>
            <person name="Jiang X.T."/>
            <person name="Lai R."/>
            <person name="Lang Y.S."/>
            <person name="Liang B."/>
            <person name="Liao S.G."/>
            <person name="Mu D."/>
            <person name="Ma Y.Y."/>
            <person name="Niu Y.Y."/>
            <person name="Sun X.Q."/>
            <person name="Xia J.Q."/>
            <person name="Xiao J."/>
            <person name="Xiong Z.Q."/>
            <person name="Xu L."/>
            <person name="Yang L."/>
            <person name="Zhang Y."/>
            <person name="Zhao W."/>
            <person name="Zhao X.D."/>
            <person name="Zheng Y.T."/>
            <person name="Zhou J.M."/>
            <person name="Zhu Y.B."/>
            <person name="Zhang G.J."/>
            <person name="Wang J."/>
            <person name="Yao Y.G."/>
        </authorList>
    </citation>
    <scope>NUCLEOTIDE SEQUENCE [LARGE SCALE GENOMIC DNA]</scope>
</reference>
<evidence type="ECO:0000256" key="1">
    <source>
        <dbReference type="SAM" id="MobiDB-lite"/>
    </source>
</evidence>
<feature type="region of interest" description="Disordered" evidence="1">
    <location>
        <begin position="219"/>
        <end position="239"/>
    </location>
</feature>
<dbReference type="EMBL" id="KB320844">
    <property type="protein sequence ID" value="ELW61966.1"/>
    <property type="molecule type" value="Genomic_DNA"/>
</dbReference>
<dbReference type="AlphaFoldDB" id="L9KGX3"/>
<name>L9KGX3_TUPCH</name>
<evidence type="ECO:0000313" key="3">
    <source>
        <dbReference type="EMBL" id="ELW61966.1"/>
    </source>
</evidence>
<keyword evidence="4" id="KW-1185">Reference proteome</keyword>
<accession>L9KGX3</accession>
<keyword evidence="2" id="KW-0732">Signal</keyword>
<protein>
    <submittedName>
        <fullName evidence="3">Uncharacterized protein</fullName>
    </submittedName>
</protein>
<sequence>MLLWWSPLLLRQALLLPPGQAKGIATLKRVPSAGKRVAAETLERALGAASAEFRSPQPAPRGASASLATVCEAVSFSASRFALLPPGGRRRQAHSRTPGQPRPRRPQTYRRALGFRGRPASDLWAAAAWAALRDRRGGAGLTEWTAQVFPVTFSALTPAQAGEETPGSSGKMDASCGQPQPGPARRAQATVGGASWVPLSGAQPRALARVAVPAAGKTLPDQRNRLGPRTGALALPRIQ</sequence>
<dbReference type="Proteomes" id="UP000011518">
    <property type="component" value="Unassembled WGS sequence"/>
</dbReference>
<gene>
    <name evidence="3" type="ORF">TREES_T100007823</name>
</gene>